<dbReference type="PANTHER" id="PTHR40066:SF1">
    <property type="entry name" value="UPF0473 PROTEIN CBO2561_CLC_2432"/>
    <property type="match status" value="1"/>
</dbReference>
<proteinExistence type="inferred from homology"/>
<dbReference type="Pfam" id="PF06949">
    <property type="entry name" value="DUF1292"/>
    <property type="match status" value="1"/>
</dbReference>
<comment type="caution">
    <text evidence="3">The sequence shown here is derived from an EMBL/GenBank/DDBJ whole genome shotgun (WGS) entry which is preliminary data.</text>
</comment>
<evidence type="ECO:0000256" key="2">
    <source>
        <dbReference type="HAMAP-Rule" id="MF_01448"/>
    </source>
</evidence>
<evidence type="ECO:0000313" key="4">
    <source>
        <dbReference type="Proteomes" id="UP000243688"/>
    </source>
</evidence>
<name>A0A2A6E2G0_9BACL</name>
<dbReference type="HAMAP" id="MF_01448">
    <property type="entry name" value="UPF0473"/>
    <property type="match status" value="1"/>
</dbReference>
<reference evidence="3 4" key="1">
    <citation type="submission" date="2016-12" db="EMBL/GenBank/DDBJ databases">
        <title>Candidatus Reconcilibacillus cellulovorans genome.</title>
        <authorList>
            <person name="Kolinko S."/>
            <person name="Wu Y.-W."/>
            <person name="Tachea F."/>
            <person name="Denzel E."/>
            <person name="Hiras J."/>
            <person name="Baecker N."/>
            <person name="Chan L.J."/>
            <person name="Eichorst S.A."/>
            <person name="Frey D."/>
            <person name="Adams P.D."/>
            <person name="Pray T."/>
            <person name="Tanjore D."/>
            <person name="Petzold C.J."/>
            <person name="Gladden J.M."/>
            <person name="Simmons B.A."/>
            <person name="Singer S.W."/>
        </authorList>
    </citation>
    <scope>NUCLEOTIDE SEQUENCE [LARGE SCALE GENOMIC DNA]</scope>
    <source>
        <strain evidence="3">JTherm</strain>
    </source>
</reference>
<evidence type="ECO:0000256" key="1">
    <source>
        <dbReference type="ARBA" id="ARBA00008439"/>
    </source>
</evidence>
<dbReference type="AlphaFoldDB" id="A0A2A6E2G0"/>
<organism evidence="3 4">
    <name type="scientific">Candidatus Reconcilbacillus cellulovorans</name>
    <dbReference type="NCBI Taxonomy" id="1906605"/>
    <lineage>
        <taxon>Bacteria</taxon>
        <taxon>Bacillati</taxon>
        <taxon>Bacillota</taxon>
        <taxon>Bacilli</taxon>
        <taxon>Bacillales</taxon>
        <taxon>Paenibacillaceae</taxon>
        <taxon>Candidatus Reconcilbacillus</taxon>
    </lineage>
</organism>
<dbReference type="InterPro" id="IPR009711">
    <property type="entry name" value="UPF0473"/>
</dbReference>
<dbReference type="EMBL" id="MOXJ01000007">
    <property type="protein sequence ID" value="PDO10947.1"/>
    <property type="molecule type" value="Genomic_DNA"/>
</dbReference>
<protein>
    <recommendedName>
        <fullName evidence="2">UPF0473 protein BLM47_04570</fullName>
    </recommendedName>
</protein>
<gene>
    <name evidence="3" type="ORF">BLM47_04570</name>
</gene>
<comment type="similarity">
    <text evidence="1 2">Belongs to the UPF0473 family.</text>
</comment>
<sequence length="99" mass="11693">MNAVEEPEIIYIPDEDGNEEQFEVVMKFEVDGTDRKYMMLVPVDGAQDGEAEEVYAFRYEENGDDLQLYFIEDEEEWDMVEETFNTLLEEMQEKDGDQT</sequence>
<dbReference type="Proteomes" id="UP000243688">
    <property type="component" value="Unassembled WGS sequence"/>
</dbReference>
<evidence type="ECO:0000313" key="3">
    <source>
        <dbReference type="EMBL" id="PDO10947.1"/>
    </source>
</evidence>
<accession>A0A2A6E2G0</accession>
<dbReference type="PANTHER" id="PTHR40066">
    <property type="entry name" value="UPF0473 PROTEIN CBO2561/CLC_2432"/>
    <property type="match status" value="1"/>
</dbReference>